<comment type="catalytic activity">
    <reaction evidence="1">
        <text>Hydrolysis of (1-&gt;3)-beta-D-glucosidic linkages in (1-&gt;3)-beta-D-glucans.</text>
        <dbReference type="EC" id="3.2.1.39"/>
    </reaction>
</comment>
<evidence type="ECO:0000256" key="2">
    <source>
        <dbReference type="ARBA" id="ARBA00004236"/>
    </source>
</evidence>
<comment type="subcellular location">
    <subcellularLocation>
        <location evidence="2">Cell membrane</location>
    </subcellularLocation>
</comment>
<name>A0A485KPB6_9STRA</name>
<dbReference type="Gene3D" id="3.20.20.80">
    <property type="entry name" value="Glycosidases"/>
    <property type="match status" value="1"/>
</dbReference>
<dbReference type="GO" id="GO:0005886">
    <property type="term" value="C:plasma membrane"/>
    <property type="evidence" value="ECO:0007669"/>
    <property type="project" value="UniProtKB-SubCell"/>
</dbReference>
<dbReference type="SUPFAM" id="SSF51445">
    <property type="entry name" value="(Trans)glycosidases"/>
    <property type="match status" value="1"/>
</dbReference>
<evidence type="ECO:0000256" key="1">
    <source>
        <dbReference type="ARBA" id="ARBA00000382"/>
    </source>
</evidence>
<evidence type="ECO:0000256" key="5">
    <source>
        <dbReference type="ARBA" id="ARBA00022801"/>
    </source>
</evidence>
<dbReference type="SUPFAM" id="SSF50370">
    <property type="entry name" value="Ricin B-like lectins"/>
    <property type="match status" value="1"/>
</dbReference>
<comment type="function">
    <text evidence="11">Glucanases play a role in cell expansion during growth, in cell-cell fusion during mating, and in spore release during sporulation. This enzyme may be involved in beta-glucan degradation. Active on laminarin and lichenan.</text>
</comment>
<keyword evidence="10" id="KW-0624">Polysaccharide degradation</keyword>
<evidence type="ECO:0000259" key="16">
    <source>
        <dbReference type="Pfam" id="PF00652"/>
    </source>
</evidence>
<evidence type="ECO:0000256" key="3">
    <source>
        <dbReference type="ARBA" id="ARBA00012780"/>
    </source>
</evidence>
<accession>A0A485KPB6</accession>
<evidence type="ECO:0000256" key="13">
    <source>
        <dbReference type="ARBA" id="ARBA00043078"/>
    </source>
</evidence>
<evidence type="ECO:0000256" key="7">
    <source>
        <dbReference type="ARBA" id="ARBA00023180"/>
    </source>
</evidence>
<keyword evidence="15" id="KW-1133">Transmembrane helix</keyword>
<dbReference type="GO" id="GO:0071555">
    <property type="term" value="P:cell wall organization"/>
    <property type="evidence" value="ECO:0007669"/>
    <property type="project" value="UniProtKB-KW"/>
</dbReference>
<evidence type="ECO:0000256" key="15">
    <source>
        <dbReference type="SAM" id="Phobius"/>
    </source>
</evidence>
<dbReference type="GO" id="GO:0000272">
    <property type="term" value="P:polysaccharide catabolic process"/>
    <property type="evidence" value="ECO:0007669"/>
    <property type="project" value="UniProtKB-KW"/>
</dbReference>
<sequence length="498" mass="54981">MSIPAHNDDHDHGAPMTPSANAILTPDVDFNGIEDESLDIVDTPAASTPKRRLNLALSVALLVVGGVVGALLLTMQPSTPTASSISVGGGNGQVSVCYDSWDSWGPGKMADQFRRIKERFSGVRTYQTRGARNHIEVAAEVGLSIYAGVWIKDGGWEADMQAAVDGARRFPNSIKAILVGNEEILEGKDQWFVIDKVNRMKSMLQAAGVWNVKVGSVQTDGDWLNKAGELANVCDVIGVNIHPFFGASDNSKWNPIEDLKARWNAMTWRFGDKVVLTETGWPTHGTPQNGHVPSMDTALKYVKQVNEWAKGGNGGDAPAHFMFADNPNKGPNFEKAFGLAWSNAAWKFEFSTVGPAPPAPTTPDQGIQGVVFVNKANDKVLAATKDRKVEFHQRWGNDWAVDWSSKWTVRGNLVMFWEAETKTDICLDAPEPWRGGKVHLWPCDVNNRNQQWRYNWATQHLEHATHAGLCLDMKYPEGGAPHTYDCGDFALQKFEWWK</sequence>
<dbReference type="EMBL" id="VJMH01005160">
    <property type="protein sequence ID" value="KAF0699703.1"/>
    <property type="molecule type" value="Genomic_DNA"/>
</dbReference>
<reference evidence="18 19" key="1">
    <citation type="submission" date="2019-03" db="EMBL/GenBank/DDBJ databases">
        <authorList>
            <person name="Gaulin E."/>
            <person name="Dumas B."/>
        </authorList>
    </citation>
    <scope>NUCLEOTIDE SEQUENCE [LARGE SCALE GENOMIC DNA]</scope>
    <source>
        <strain evidence="18">CBS 568.67</strain>
    </source>
</reference>
<evidence type="ECO:0000256" key="9">
    <source>
        <dbReference type="ARBA" id="ARBA00023316"/>
    </source>
</evidence>
<evidence type="ECO:0000256" key="10">
    <source>
        <dbReference type="ARBA" id="ARBA00023326"/>
    </source>
</evidence>
<evidence type="ECO:0000256" key="8">
    <source>
        <dbReference type="ARBA" id="ARBA00023277"/>
    </source>
</evidence>
<keyword evidence="19" id="KW-1185">Reference proteome</keyword>
<dbReference type="GO" id="GO:0042973">
    <property type="term" value="F:glucan endo-1,3-beta-D-glucosidase activity"/>
    <property type="evidence" value="ECO:0007669"/>
    <property type="project" value="UniProtKB-EC"/>
</dbReference>
<dbReference type="InterPro" id="IPR017853">
    <property type="entry name" value="GH"/>
</dbReference>
<dbReference type="Gene3D" id="2.80.10.50">
    <property type="match status" value="1"/>
</dbReference>
<reference evidence="17" key="2">
    <citation type="submission" date="2019-06" db="EMBL/GenBank/DDBJ databases">
        <title>Genomics analysis of Aphanomyces spp. identifies a new class of oomycete effector associated with host adaptation.</title>
        <authorList>
            <person name="Gaulin E."/>
        </authorList>
    </citation>
    <scope>NUCLEOTIDE SEQUENCE</scope>
    <source>
        <strain evidence="17">CBS 578.67</strain>
    </source>
</reference>
<evidence type="ECO:0000256" key="12">
    <source>
        <dbReference type="ARBA" id="ARBA00042373"/>
    </source>
</evidence>
<dbReference type="OrthoDB" id="77201at2759"/>
<keyword evidence="15" id="KW-0812">Transmembrane</keyword>
<keyword evidence="5" id="KW-0378">Hydrolase</keyword>
<dbReference type="Pfam" id="PF00652">
    <property type="entry name" value="Ricin_B_lectin"/>
    <property type="match status" value="1"/>
</dbReference>
<evidence type="ECO:0000256" key="14">
    <source>
        <dbReference type="SAM" id="MobiDB-lite"/>
    </source>
</evidence>
<dbReference type="Proteomes" id="UP000332933">
    <property type="component" value="Unassembled WGS sequence"/>
</dbReference>
<keyword evidence="4" id="KW-1003">Cell membrane</keyword>
<dbReference type="EC" id="3.2.1.39" evidence="3"/>
<evidence type="ECO:0000256" key="6">
    <source>
        <dbReference type="ARBA" id="ARBA00023136"/>
    </source>
</evidence>
<keyword evidence="8" id="KW-0119">Carbohydrate metabolism</keyword>
<gene>
    <name evidence="18" type="primary">Aste57867_9752</name>
    <name evidence="17" type="ORF">As57867_009713</name>
    <name evidence="18" type="ORF">ASTE57867_9752</name>
</gene>
<feature type="transmembrane region" description="Helical" evidence="15">
    <location>
        <begin position="55"/>
        <end position="75"/>
    </location>
</feature>
<keyword evidence="9" id="KW-0961">Cell wall biogenesis/degradation</keyword>
<dbReference type="InterPro" id="IPR035992">
    <property type="entry name" value="Ricin_B-like_lectins"/>
</dbReference>
<keyword evidence="6 15" id="KW-0472">Membrane</keyword>
<dbReference type="PANTHER" id="PTHR16631">
    <property type="entry name" value="GLUCAN 1,3-BETA-GLUCOSIDASE"/>
    <property type="match status" value="1"/>
</dbReference>
<feature type="compositionally biased region" description="Basic and acidic residues" evidence="14">
    <location>
        <begin position="1"/>
        <end position="13"/>
    </location>
</feature>
<evidence type="ECO:0000313" key="17">
    <source>
        <dbReference type="EMBL" id="KAF0699703.1"/>
    </source>
</evidence>
<organism evidence="18 19">
    <name type="scientific">Aphanomyces stellatus</name>
    <dbReference type="NCBI Taxonomy" id="120398"/>
    <lineage>
        <taxon>Eukaryota</taxon>
        <taxon>Sar</taxon>
        <taxon>Stramenopiles</taxon>
        <taxon>Oomycota</taxon>
        <taxon>Saprolegniomycetes</taxon>
        <taxon>Saprolegniales</taxon>
        <taxon>Verrucalvaceae</taxon>
        <taxon>Aphanomyces</taxon>
    </lineage>
</organism>
<dbReference type="PROSITE" id="PS50231">
    <property type="entry name" value="RICIN_B_LECTIN"/>
    <property type="match status" value="1"/>
</dbReference>
<evidence type="ECO:0000313" key="18">
    <source>
        <dbReference type="EMBL" id="VFT86631.1"/>
    </source>
</evidence>
<evidence type="ECO:0000256" key="11">
    <source>
        <dbReference type="ARBA" id="ARBA00037649"/>
    </source>
</evidence>
<evidence type="ECO:0000313" key="19">
    <source>
        <dbReference type="Proteomes" id="UP000332933"/>
    </source>
</evidence>
<evidence type="ECO:0000256" key="4">
    <source>
        <dbReference type="ARBA" id="ARBA00022475"/>
    </source>
</evidence>
<keyword evidence="7" id="KW-0325">Glycoprotein</keyword>
<feature type="region of interest" description="Disordered" evidence="14">
    <location>
        <begin position="1"/>
        <end position="21"/>
    </location>
</feature>
<dbReference type="InterPro" id="IPR050732">
    <property type="entry name" value="Beta-glucan_modifiers"/>
</dbReference>
<dbReference type="InterPro" id="IPR000772">
    <property type="entry name" value="Ricin_B_lectin"/>
</dbReference>
<dbReference type="EMBL" id="CAADRA010005181">
    <property type="protein sequence ID" value="VFT86631.1"/>
    <property type="molecule type" value="Genomic_DNA"/>
</dbReference>
<protein>
    <recommendedName>
        <fullName evidence="3">glucan endo-1,3-beta-D-glucosidase</fullName>
        <ecNumber evidence="3">3.2.1.39</ecNumber>
    </recommendedName>
    <alternativeName>
        <fullName evidence="13">Endo-1,3-beta-glucanase btgC</fullName>
    </alternativeName>
    <alternativeName>
        <fullName evidence="12">Laminarinase btgC</fullName>
    </alternativeName>
</protein>
<dbReference type="AlphaFoldDB" id="A0A485KPB6"/>
<proteinExistence type="predicted"/>
<feature type="domain" description="Ricin B lectin" evidence="16">
    <location>
        <begin position="422"/>
        <end position="494"/>
    </location>
</feature>
<dbReference type="PANTHER" id="PTHR16631:SF17">
    <property type="entry name" value="GLUCAN ENDO-1,3-BETA-GLUCOSIDASE BTGC"/>
    <property type="match status" value="1"/>
</dbReference>